<evidence type="ECO:0008006" key="4">
    <source>
        <dbReference type="Google" id="ProtNLM"/>
    </source>
</evidence>
<dbReference type="Proteomes" id="UP001556637">
    <property type="component" value="Unassembled WGS sequence"/>
</dbReference>
<keyword evidence="1" id="KW-1133">Transmembrane helix</keyword>
<evidence type="ECO:0000313" key="3">
    <source>
        <dbReference type="Proteomes" id="UP001556637"/>
    </source>
</evidence>
<evidence type="ECO:0000313" key="2">
    <source>
        <dbReference type="EMBL" id="MEX0430222.1"/>
    </source>
</evidence>
<dbReference type="EMBL" id="JBAKFF010000001">
    <property type="protein sequence ID" value="MEX0430222.1"/>
    <property type="molecule type" value="Genomic_DNA"/>
</dbReference>
<reference evidence="2 3" key="1">
    <citation type="submission" date="2024-02" db="EMBL/GenBank/DDBJ databases">
        <title>New especies of Spiribacter isolated from saline water.</title>
        <authorList>
            <person name="Leon M.J."/>
            <person name="De La Haba R."/>
            <person name="Sanchez-Porro C."/>
            <person name="Ventosa A."/>
        </authorList>
    </citation>
    <scope>NUCLEOTIDE SEQUENCE [LARGE SCALE GENOMIC DNA]</scope>
    <source>
        <strain evidence="3">ag22IC4-189</strain>
    </source>
</reference>
<sequence length="54" mass="6031">MMDRIMAITGLLMLFAFLSVVPIFVPHIDLIIVVAGCALLASYDVWRGIALRRK</sequence>
<evidence type="ECO:0000256" key="1">
    <source>
        <dbReference type="SAM" id="Phobius"/>
    </source>
</evidence>
<proteinExistence type="predicted"/>
<protein>
    <recommendedName>
        <fullName evidence="4">Phosphatidate cytidylyltransferase</fullName>
    </recommendedName>
</protein>
<accession>A0ABV3T4T9</accession>
<gene>
    <name evidence="2" type="ORF">V6X30_02230</name>
</gene>
<dbReference type="RefSeq" id="WP_367983017.1">
    <property type="nucleotide sequence ID" value="NZ_JBAKFF010000001.1"/>
</dbReference>
<feature type="transmembrane region" description="Helical" evidence="1">
    <location>
        <begin position="5"/>
        <end position="24"/>
    </location>
</feature>
<keyword evidence="1" id="KW-0472">Membrane</keyword>
<keyword evidence="1" id="KW-0812">Transmembrane</keyword>
<organism evidence="2 3">
    <name type="scientific">Spiribacter insolitus</name>
    <dbReference type="NCBI Taxonomy" id="3122417"/>
    <lineage>
        <taxon>Bacteria</taxon>
        <taxon>Pseudomonadati</taxon>
        <taxon>Pseudomonadota</taxon>
        <taxon>Gammaproteobacteria</taxon>
        <taxon>Chromatiales</taxon>
        <taxon>Ectothiorhodospiraceae</taxon>
        <taxon>Spiribacter</taxon>
    </lineage>
</organism>
<keyword evidence="3" id="KW-1185">Reference proteome</keyword>
<name>A0ABV3T4T9_9GAMM</name>
<feature type="transmembrane region" description="Helical" evidence="1">
    <location>
        <begin position="30"/>
        <end position="46"/>
    </location>
</feature>
<comment type="caution">
    <text evidence="2">The sequence shown here is derived from an EMBL/GenBank/DDBJ whole genome shotgun (WGS) entry which is preliminary data.</text>
</comment>